<protein>
    <recommendedName>
        <fullName evidence="6">Acetate kinase</fullName>
        <ecNumber evidence="6">2.7.2.1</ecNumber>
    </recommendedName>
    <alternativeName>
        <fullName evidence="6">Acetokinase</fullName>
    </alternativeName>
</protein>
<keyword evidence="3 6" id="KW-0547">Nucleotide-binding</keyword>
<feature type="binding site" evidence="6">
    <location>
        <begin position="288"/>
        <end position="290"/>
    </location>
    <ligand>
        <name>ATP</name>
        <dbReference type="ChEBI" id="CHEBI:30616"/>
    </ligand>
</feature>
<keyword evidence="2 6" id="KW-0808">Transferase</keyword>
<dbReference type="PIRSF" id="PIRSF000722">
    <property type="entry name" value="Acetate_prop_kin"/>
    <property type="match status" value="1"/>
</dbReference>
<evidence type="ECO:0000313" key="8">
    <source>
        <dbReference type="EMBL" id="MBO0608618.1"/>
    </source>
</evidence>
<dbReference type="EC" id="2.7.2.1" evidence="6"/>
<reference evidence="9" key="1">
    <citation type="submission" date="2023-07" db="EMBL/GenBank/DDBJ databases">
        <title>Myceligenerans salitolerans sp. nov., a halotolerant actinomycete isolated from a salt lake in Xinjiang, China.</title>
        <authorList>
            <person name="Guan T."/>
        </authorList>
    </citation>
    <scope>NUCLEOTIDE SEQUENCE [LARGE SCALE GENOMIC DNA]</scope>
    <source>
        <strain evidence="9">XHU 5031</strain>
    </source>
</reference>
<evidence type="ECO:0000256" key="3">
    <source>
        <dbReference type="ARBA" id="ARBA00022741"/>
    </source>
</evidence>
<sequence length="404" mass="41805">MPTVLVLNSGSSSLKYQLVDPGSGEVLAGGVVERIGEGTGRVAHEVAGEEVSREQPVADHGAALRLVLDLFEEAGPSLREAGIAAVGHRVVHGGTSFTAPVVVDDDVVEAVRGLVPLAPLHNPANVTGIEVARELLDVPHVAVFDTAFFTDLPPAAATYAIDAGTAAEHGVRRYGFHGTSHQFVSSAVAEHPAVTAMLAAAGREPGTLRQVVLHLGNGASASAVLGERAVETSMGLTPLEGLVMGTRSGDLDPGIIFHLVRSAHLSVDDVDTLLNKRSGLLGLSGVNDMRELTRLVGDGDPDARLALDVYLHRLRKYVGAYAAVLGGIDVLAFTAGVGENAAHVRAGVVEGLEFLGLAVDRERNEAGSRASRVISPAAGTPLVMVVPTNEELAIARQTIALVAP</sequence>
<organism evidence="8 9">
    <name type="scientific">Myceligenerans salitolerans</name>
    <dbReference type="NCBI Taxonomy" id="1230528"/>
    <lineage>
        <taxon>Bacteria</taxon>
        <taxon>Bacillati</taxon>
        <taxon>Actinomycetota</taxon>
        <taxon>Actinomycetes</taxon>
        <taxon>Micrococcales</taxon>
        <taxon>Promicromonosporaceae</taxon>
        <taxon>Myceligenerans</taxon>
    </lineage>
</organism>
<evidence type="ECO:0000256" key="5">
    <source>
        <dbReference type="ARBA" id="ARBA00022840"/>
    </source>
</evidence>
<feature type="active site" description="Proton donor/acceptor" evidence="6">
    <location>
        <position position="145"/>
    </location>
</feature>
<feature type="binding site" evidence="6">
    <location>
        <position position="89"/>
    </location>
    <ligand>
        <name>substrate</name>
    </ligand>
</feature>
<accession>A0ABS3I6N1</accession>
<dbReference type="NCBIfam" id="TIGR00016">
    <property type="entry name" value="ackA"/>
    <property type="match status" value="1"/>
</dbReference>
<comment type="catalytic activity">
    <reaction evidence="6">
        <text>acetate + ATP = acetyl phosphate + ADP</text>
        <dbReference type="Rhea" id="RHEA:11352"/>
        <dbReference type="ChEBI" id="CHEBI:22191"/>
        <dbReference type="ChEBI" id="CHEBI:30089"/>
        <dbReference type="ChEBI" id="CHEBI:30616"/>
        <dbReference type="ChEBI" id="CHEBI:456216"/>
        <dbReference type="EC" id="2.7.2.1"/>
    </reaction>
</comment>
<dbReference type="InterPro" id="IPR043129">
    <property type="entry name" value="ATPase_NBD"/>
</dbReference>
<feature type="binding site" evidence="6">
    <location>
        <position position="390"/>
    </location>
    <ligand>
        <name>Mg(2+)</name>
        <dbReference type="ChEBI" id="CHEBI:18420"/>
    </ligand>
</feature>
<proteinExistence type="inferred from homology"/>
<gene>
    <name evidence="6" type="primary">ackA</name>
    <name evidence="8" type="ORF">J0911_06180</name>
</gene>
<evidence type="ECO:0000256" key="7">
    <source>
        <dbReference type="RuleBase" id="RU003835"/>
    </source>
</evidence>
<comment type="pathway">
    <text evidence="6">Metabolic intermediate biosynthesis; acetyl-CoA biosynthesis; acetyl-CoA from acetate: step 1/2.</text>
</comment>
<evidence type="ECO:0000256" key="4">
    <source>
        <dbReference type="ARBA" id="ARBA00022777"/>
    </source>
</evidence>
<comment type="function">
    <text evidence="6">Catalyzes the formation of acetyl phosphate from acetate and ATP. Can also catalyze the reverse reaction.</text>
</comment>
<keyword evidence="9" id="KW-1185">Reference proteome</keyword>
<comment type="subunit">
    <text evidence="6">Homodimer.</text>
</comment>
<dbReference type="CDD" id="cd24010">
    <property type="entry name" value="ASKHA_NBD_AcK_PK"/>
    <property type="match status" value="1"/>
</dbReference>
<dbReference type="InterPro" id="IPR000890">
    <property type="entry name" value="Aliphatic_acid_kin_short-chain"/>
</dbReference>
<keyword evidence="6" id="KW-0963">Cytoplasm</keyword>
<evidence type="ECO:0000313" key="9">
    <source>
        <dbReference type="Proteomes" id="UP000664617"/>
    </source>
</evidence>
<dbReference type="GO" id="GO:0016301">
    <property type="term" value="F:kinase activity"/>
    <property type="evidence" value="ECO:0007669"/>
    <property type="project" value="UniProtKB-KW"/>
</dbReference>
<feature type="site" description="Transition state stabilizer" evidence="6">
    <location>
        <position position="247"/>
    </location>
</feature>
<dbReference type="PANTHER" id="PTHR21060:SF15">
    <property type="entry name" value="ACETATE KINASE-RELATED"/>
    <property type="match status" value="1"/>
</dbReference>
<dbReference type="SUPFAM" id="SSF53067">
    <property type="entry name" value="Actin-like ATPase domain"/>
    <property type="match status" value="2"/>
</dbReference>
<feature type="binding site" evidence="6">
    <location>
        <position position="8"/>
    </location>
    <ligand>
        <name>Mg(2+)</name>
        <dbReference type="ChEBI" id="CHEBI:18420"/>
    </ligand>
</feature>
<dbReference type="Pfam" id="PF00871">
    <property type="entry name" value="Acetate_kinase"/>
    <property type="match status" value="1"/>
</dbReference>
<feature type="binding site" evidence="6">
    <location>
        <position position="15"/>
    </location>
    <ligand>
        <name>ATP</name>
        <dbReference type="ChEBI" id="CHEBI:30616"/>
    </ligand>
</feature>
<keyword evidence="6" id="KW-0479">Metal-binding</keyword>
<dbReference type="InterPro" id="IPR023865">
    <property type="entry name" value="Aliphatic_acid_kinase_CS"/>
</dbReference>
<evidence type="ECO:0000256" key="1">
    <source>
        <dbReference type="ARBA" id="ARBA00008748"/>
    </source>
</evidence>
<dbReference type="RefSeq" id="WP_207274586.1">
    <property type="nucleotide sequence ID" value="NZ_JAFMPK010000027.1"/>
</dbReference>
<keyword evidence="6" id="KW-0460">Magnesium</keyword>
<dbReference type="Gene3D" id="3.30.420.40">
    <property type="match status" value="2"/>
</dbReference>
<feature type="binding site" evidence="6">
    <location>
        <begin position="214"/>
        <end position="218"/>
    </location>
    <ligand>
        <name>ATP</name>
        <dbReference type="ChEBI" id="CHEBI:30616"/>
    </ligand>
</feature>
<comment type="cofactor">
    <cofactor evidence="6">
        <name>Mg(2+)</name>
        <dbReference type="ChEBI" id="CHEBI:18420"/>
    </cofactor>
    <cofactor evidence="6">
        <name>Mn(2+)</name>
        <dbReference type="ChEBI" id="CHEBI:29035"/>
    </cofactor>
    <text evidence="6">Mg(2+). Can also accept Mn(2+).</text>
</comment>
<feature type="site" description="Transition state stabilizer" evidence="6">
    <location>
        <position position="177"/>
    </location>
</feature>
<keyword evidence="4 6" id="KW-0418">Kinase</keyword>
<keyword evidence="5 6" id="KW-0067">ATP-binding</keyword>
<evidence type="ECO:0000256" key="2">
    <source>
        <dbReference type="ARBA" id="ARBA00022679"/>
    </source>
</evidence>
<evidence type="ECO:0000256" key="6">
    <source>
        <dbReference type="HAMAP-Rule" id="MF_00020"/>
    </source>
</evidence>
<comment type="similarity">
    <text evidence="1 6 7">Belongs to the acetokinase family.</text>
</comment>
<dbReference type="PROSITE" id="PS01075">
    <property type="entry name" value="ACETATE_KINASE_1"/>
    <property type="match status" value="1"/>
</dbReference>
<dbReference type="InterPro" id="IPR004372">
    <property type="entry name" value="Ac/propionate_kinase"/>
</dbReference>
<dbReference type="PANTHER" id="PTHR21060">
    <property type="entry name" value="ACETATE KINASE"/>
    <property type="match status" value="1"/>
</dbReference>
<feature type="binding site" evidence="6">
    <location>
        <begin position="336"/>
        <end position="340"/>
    </location>
    <ligand>
        <name>ATP</name>
        <dbReference type="ChEBI" id="CHEBI:30616"/>
    </ligand>
</feature>
<dbReference type="HAMAP" id="MF_00020">
    <property type="entry name" value="Acetate_kinase"/>
    <property type="match status" value="1"/>
</dbReference>
<comment type="caution">
    <text evidence="8">The sequence shown here is derived from an EMBL/GenBank/DDBJ whole genome shotgun (WGS) entry which is preliminary data.</text>
</comment>
<comment type="subcellular location">
    <subcellularLocation>
        <location evidence="6">Cytoplasm</location>
    </subcellularLocation>
</comment>
<dbReference type="EMBL" id="JAFMPK010000027">
    <property type="protein sequence ID" value="MBO0608618.1"/>
    <property type="molecule type" value="Genomic_DNA"/>
</dbReference>
<name>A0ABS3I6N1_9MICO</name>
<dbReference type="Proteomes" id="UP000664617">
    <property type="component" value="Unassembled WGS sequence"/>
</dbReference>
<dbReference type="PRINTS" id="PR00471">
    <property type="entry name" value="ACETATEKNASE"/>
</dbReference>